<organism evidence="1 2">
    <name type="scientific">Metschnikowia aff. pulcherrima</name>
    <dbReference type="NCBI Taxonomy" id="2163413"/>
    <lineage>
        <taxon>Eukaryota</taxon>
        <taxon>Fungi</taxon>
        <taxon>Dikarya</taxon>
        <taxon>Ascomycota</taxon>
        <taxon>Saccharomycotina</taxon>
        <taxon>Pichiomycetes</taxon>
        <taxon>Metschnikowiaceae</taxon>
        <taxon>Metschnikowia</taxon>
    </lineage>
</organism>
<dbReference type="AlphaFoldDB" id="A0A4P6XLD2"/>
<proteinExistence type="predicted"/>
<sequence>MSSVPPTPKLVPVFSMKLQLEGAPQVLFTDESKKTVSSMAIVSTGTASTLENELGFTLNLNDLKGYDNITTHIEKGYTVLDAHAHGKTSEGTDVRIDAFGLFHSLPGLDAVLSGEAVSHSFEESYISNSPRFSFIGPVPEHLKWLERENIIGKGRFLIEDGMMYVQYFAYVVR</sequence>
<keyword evidence="2" id="KW-1185">Reference proteome</keyword>
<protein>
    <submittedName>
        <fullName evidence="1">Uncharacterized protein</fullName>
    </submittedName>
</protein>
<dbReference type="Gene3D" id="2.40.160.20">
    <property type="match status" value="1"/>
</dbReference>
<evidence type="ECO:0000313" key="2">
    <source>
        <dbReference type="Proteomes" id="UP000292447"/>
    </source>
</evidence>
<evidence type="ECO:0000313" key="1">
    <source>
        <dbReference type="EMBL" id="QBM87569.1"/>
    </source>
</evidence>
<dbReference type="EMBL" id="CP034457">
    <property type="protein sequence ID" value="QBM87569.1"/>
    <property type="molecule type" value="Genomic_DNA"/>
</dbReference>
<name>A0A4P6XLD2_9ASCO</name>
<reference evidence="2" key="1">
    <citation type="submission" date="2019-03" db="EMBL/GenBank/DDBJ databases">
        <title>Snf2 controls pulcherriminic acid biosynthesis and connects pigmentation and antifungal activity of the yeast Metschnikowia pulcherrima.</title>
        <authorList>
            <person name="Gore-Lloyd D."/>
            <person name="Sumann I."/>
            <person name="Brachmann A.O."/>
            <person name="Schneeberger K."/>
            <person name="Ortiz-Merino R.A."/>
            <person name="Moreno-Beltran M."/>
            <person name="Schlaefli M."/>
            <person name="Kirner P."/>
            <person name="Santos Kron A."/>
            <person name="Wolfe K.H."/>
            <person name="Piel J."/>
            <person name="Ahrens C.H."/>
            <person name="Henk D."/>
            <person name="Freimoser F.M."/>
        </authorList>
    </citation>
    <scope>NUCLEOTIDE SEQUENCE [LARGE SCALE GENOMIC DNA]</scope>
    <source>
        <strain evidence="2">APC 1.2</strain>
    </source>
</reference>
<gene>
    <name evidence="1" type="primary">MPUL0B07760</name>
    <name evidence="1" type="ORF">METSCH_B07760</name>
</gene>
<dbReference type="Pfam" id="PF11578">
    <property type="entry name" value="DUF3237"/>
    <property type="match status" value="1"/>
</dbReference>
<dbReference type="Proteomes" id="UP000292447">
    <property type="component" value="Chromosome II"/>
</dbReference>
<dbReference type="STRING" id="2163413.A0A4P6XLD2"/>
<accession>A0A4P6XLD2</accession>